<dbReference type="PATRIC" id="fig|362413.3.peg.1498"/>
<name>A0A0Q0S863_9FLAO</name>
<organism evidence="1 2">
    <name type="scientific">Flavobacterium aquidurense</name>
    <dbReference type="NCBI Taxonomy" id="362413"/>
    <lineage>
        <taxon>Bacteria</taxon>
        <taxon>Pseudomonadati</taxon>
        <taxon>Bacteroidota</taxon>
        <taxon>Flavobacteriia</taxon>
        <taxon>Flavobacteriales</taxon>
        <taxon>Flavobacteriaceae</taxon>
        <taxon>Flavobacterium</taxon>
    </lineage>
</organism>
<dbReference type="AlphaFoldDB" id="A0A0Q0S863"/>
<protein>
    <submittedName>
        <fullName evidence="1">Uncharacterized protein</fullName>
    </submittedName>
</protein>
<evidence type="ECO:0000313" key="1">
    <source>
        <dbReference type="EMBL" id="KQB39842.1"/>
    </source>
</evidence>
<reference evidence="1 2" key="1">
    <citation type="submission" date="2014-09" db="EMBL/GenBank/DDBJ databases">
        <title>Genome sequence of Flavobacterium aquidurense RC62.</title>
        <authorList>
            <person name="Kim J.F."/>
            <person name="Kwak M.-J."/>
        </authorList>
    </citation>
    <scope>NUCLEOTIDE SEQUENCE [LARGE SCALE GENOMIC DNA]</scope>
    <source>
        <strain evidence="1 2">RC62</strain>
    </source>
</reference>
<dbReference type="EMBL" id="JRLF01000012">
    <property type="protein sequence ID" value="KQB39842.1"/>
    <property type="molecule type" value="Genomic_DNA"/>
</dbReference>
<accession>A0A0Q0S863</accession>
<dbReference type="Proteomes" id="UP000050443">
    <property type="component" value="Unassembled WGS sequence"/>
</dbReference>
<dbReference type="STRING" id="362413.RC62_1536"/>
<gene>
    <name evidence="1" type="ORF">RC62_1536</name>
</gene>
<sequence length="51" mass="5433">MIASVILAIAGASLTGLLSGNHLPLVKYSGRCSFYMKIHIKVFNTKLSAVP</sequence>
<proteinExistence type="predicted"/>
<comment type="caution">
    <text evidence="1">The sequence shown here is derived from an EMBL/GenBank/DDBJ whole genome shotgun (WGS) entry which is preliminary data.</text>
</comment>
<evidence type="ECO:0000313" key="2">
    <source>
        <dbReference type="Proteomes" id="UP000050443"/>
    </source>
</evidence>